<gene>
    <name evidence="1" type="ORF">ENR15_12605</name>
</gene>
<accession>A0A7C3VTC0</accession>
<evidence type="ECO:0000313" key="1">
    <source>
        <dbReference type="EMBL" id="HGG01455.1"/>
    </source>
</evidence>
<sequence length="130" mass="14771">MIFLIDHNIRGQAVILLGTLAAEGWLDILPVRFANFEEFGLSSDSDDRTVWRCAQINQLILITANRSMKGKNSLEQTLREENTPRSFPVITIGSVDRLDEAKYRERCVTRIVEVALDIDNYMGTGRIFVP</sequence>
<keyword evidence="1" id="KW-0808">Transferase</keyword>
<comment type="caution">
    <text evidence="1">The sequence shown here is derived from an EMBL/GenBank/DDBJ whole genome shotgun (WGS) entry which is preliminary data.</text>
</comment>
<dbReference type="GO" id="GO:0016740">
    <property type="term" value="F:transferase activity"/>
    <property type="evidence" value="ECO:0007669"/>
    <property type="project" value="UniProtKB-KW"/>
</dbReference>
<organism evidence="1">
    <name type="scientific">Planktothricoides sp. SpSt-374</name>
    <dbReference type="NCBI Taxonomy" id="2282167"/>
    <lineage>
        <taxon>Bacteria</taxon>
        <taxon>Bacillati</taxon>
        <taxon>Cyanobacteriota</taxon>
        <taxon>Cyanophyceae</taxon>
        <taxon>Oscillatoriophycideae</taxon>
        <taxon>Oscillatoriales</taxon>
        <taxon>Oscillatoriaceae</taxon>
        <taxon>Planktothricoides</taxon>
    </lineage>
</organism>
<name>A0A7C3VTC0_9CYAN</name>
<reference evidence="1" key="1">
    <citation type="journal article" date="2020" name="mSystems">
        <title>Genome- and Community-Level Interaction Insights into Carbon Utilization and Element Cycling Functions of Hydrothermarchaeota in Hydrothermal Sediment.</title>
        <authorList>
            <person name="Zhou Z."/>
            <person name="Liu Y."/>
            <person name="Xu W."/>
            <person name="Pan J."/>
            <person name="Luo Z.H."/>
            <person name="Li M."/>
        </authorList>
    </citation>
    <scope>NUCLEOTIDE SEQUENCE [LARGE SCALE GENOMIC DNA]</scope>
    <source>
        <strain evidence="1">SpSt-374</strain>
    </source>
</reference>
<dbReference type="AlphaFoldDB" id="A0A7C3VTC0"/>
<dbReference type="EMBL" id="DSPX01000126">
    <property type="protein sequence ID" value="HGG01455.1"/>
    <property type="molecule type" value="Genomic_DNA"/>
</dbReference>
<protein>
    <submittedName>
        <fullName evidence="1">ACP S-malonyltransferase</fullName>
    </submittedName>
</protein>
<proteinExistence type="predicted"/>